<feature type="transmembrane region" description="Helical" evidence="12">
    <location>
        <begin position="1062"/>
        <end position="1081"/>
    </location>
</feature>
<dbReference type="GeneID" id="129923881"/>
<feature type="signal peptide" evidence="13">
    <location>
        <begin position="1"/>
        <end position="19"/>
    </location>
</feature>
<feature type="transmembrane region" description="Helical" evidence="12">
    <location>
        <begin position="873"/>
        <end position="895"/>
    </location>
</feature>
<evidence type="ECO:0000256" key="7">
    <source>
        <dbReference type="ARBA" id="ARBA00023040"/>
    </source>
</evidence>
<feature type="domain" description="G-protein coupled receptors family 1 profile" evidence="14">
    <location>
        <begin position="851"/>
        <end position="1113"/>
    </location>
</feature>
<keyword evidence="9" id="KW-1015">Disulfide bond</keyword>
<feature type="transmembrane region" description="Helical" evidence="12">
    <location>
        <begin position="1005"/>
        <end position="1032"/>
    </location>
</feature>
<gene>
    <name evidence="16" type="primary">LOC129923881</name>
</gene>
<dbReference type="GO" id="GO:0008528">
    <property type="term" value="F:G protein-coupled peptide receptor activity"/>
    <property type="evidence" value="ECO:0007669"/>
    <property type="project" value="TreeGrafter"/>
</dbReference>
<evidence type="ECO:0000256" key="11">
    <source>
        <dbReference type="ARBA" id="ARBA00023224"/>
    </source>
</evidence>
<dbReference type="InterPro" id="IPR036055">
    <property type="entry name" value="LDL_receptor-like_sf"/>
</dbReference>
<dbReference type="SUPFAM" id="SSF56436">
    <property type="entry name" value="C-type lectin-like"/>
    <property type="match status" value="1"/>
</dbReference>
<feature type="transmembrane region" description="Helical" evidence="12">
    <location>
        <begin position="957"/>
        <end position="980"/>
    </location>
</feature>
<dbReference type="InterPro" id="IPR016187">
    <property type="entry name" value="CTDL_fold"/>
</dbReference>
<evidence type="ECO:0000256" key="10">
    <source>
        <dbReference type="ARBA" id="ARBA00023170"/>
    </source>
</evidence>
<feature type="transmembrane region" description="Helical" evidence="12">
    <location>
        <begin position="839"/>
        <end position="861"/>
    </location>
</feature>
<keyword evidence="3" id="KW-0433">Leucine-rich repeat</keyword>
<keyword evidence="11" id="KW-0807">Transducer</keyword>
<evidence type="ECO:0000256" key="2">
    <source>
        <dbReference type="ARBA" id="ARBA00022475"/>
    </source>
</evidence>
<dbReference type="GO" id="GO:0016500">
    <property type="term" value="F:protein-hormone receptor activity"/>
    <property type="evidence" value="ECO:0007669"/>
    <property type="project" value="InterPro"/>
</dbReference>
<dbReference type="SUPFAM" id="SSF81321">
    <property type="entry name" value="Family A G protein-coupled receptor-like"/>
    <property type="match status" value="1"/>
</dbReference>
<keyword evidence="4 12" id="KW-0812">Transmembrane</keyword>
<dbReference type="Gene3D" id="1.20.1070.10">
    <property type="entry name" value="Rhodopsin 7-helix transmembrane proteins"/>
    <property type="match status" value="1"/>
</dbReference>
<dbReference type="GO" id="GO:0007189">
    <property type="term" value="P:adenylate cyclase-activating G protein-coupled receptor signaling pathway"/>
    <property type="evidence" value="ECO:0007669"/>
    <property type="project" value="TreeGrafter"/>
</dbReference>
<dbReference type="PANTHER" id="PTHR24372:SF77">
    <property type="entry name" value="G-PROTEIN COUPLED RECEPTORS FAMILY 1 PROFILE DOMAIN-CONTAINING PROTEIN"/>
    <property type="match status" value="1"/>
</dbReference>
<comment type="subcellular location">
    <subcellularLocation>
        <location evidence="1">Cell membrane</location>
        <topology evidence="1">Multi-pass membrane protein</topology>
    </subcellularLocation>
</comment>
<evidence type="ECO:0000256" key="1">
    <source>
        <dbReference type="ARBA" id="ARBA00004651"/>
    </source>
</evidence>
<dbReference type="InterPro" id="IPR002131">
    <property type="entry name" value="Gphrmn_rcpt_fam"/>
</dbReference>
<dbReference type="PROSITE" id="PS50262">
    <property type="entry name" value="G_PROTEIN_RECEP_F1_2"/>
    <property type="match status" value="1"/>
</dbReference>
<dbReference type="OrthoDB" id="10035376at2759"/>
<sequence length="1124" mass="128825">MVLVTFILCLLTNVINIVSLSCRQENAHFLFILDCRRQIEEQWRFTQDTRLILKTSAHIWSKSFEYLTFSAESGVYDPEATFDGDLDIDQLKHKCTETFPIEDMLYQSKEKDFLMSFIFVSNFTQNATISDDILQTILVGLQENQMLNTFFLLESSERDLLPEHKSIHYFRSFQDANFEDFYSLICKCPNDKNTIRHSYANVQTSFYHLINGLTISNVDAGTLCAERYNSYLVSFESYEEINLITEMVENYTIDNEINKTLLHTGLKWGYQGIALLMDSKNPFWLDNSFNYVKGKECFVLRFSGKGDTPKGLDYNFQPVECNEDQISVIVICECHQQINNEEIFSHASLQESDFAFTNFDKLIDLLKGEFVFDFSVRISVEFQSCTINNNSSSDYLPSKICSEIVLNVLERDTLMHPSISVYFDHSLKRIGKFIYTKQRISVSNCTHYKQCQEKHLKPTSESYEGKLSILCAHDTGNTTNQESCKKYEIDSSILLDTVELHGESHYRCIKFMDSTYNEHLKDCNNFVCPKGFIKCPNSYCVFMHDINDGVPDCPFGEEEFVFNRLERFVSVTFLLSDVCINRGNGGTLNNTFVCRVPCPYGHSCLSSKSTNNKGETSIEYYTIHLPLYVVSDSILPIDFIIKLPAFGLIALDGSDCKRTDFDTSFKFWRLSDLLWLDLSNNNLITSEEMTLFSKLEKLLFLNLSFNINLNIDGDFKFPELLETIDLSHTKISSLGDQCFQRLRNLKHLNLSFTQIIRFKDMGIPEYFILESLYIQGLHMSVIQIDFFKGLTIESGVWTSDYKLCCPQILNKNISANKCHSPMDVISSCKHLVGDVIKRVVIWIVGLFTLSGNGIVLAYTLVFNRQVLKKAYGLFVTGLAVSDFLMGIYLTIIASVDIYFQDVYVLEEIEWKKGFVCALSGFLSTFSSETSTFFISLITVERFLCLAYPFGEYRFSKFSTWMSFALSWMTACILALVPVIVSDWKIYSSNGLCLALPFSSTLTKGWQFSFIIFIGLNFVLFLLIAFGQVAIFASITRNRVAGSNNLKLKSKRRSEDLTVAKKLAMVAITDFLCWFPIGIIGLLSLKGYRIDRDIYAWVAVFVLPVNSALNPIIYTVPTIFNRYRH</sequence>
<evidence type="ECO:0000256" key="8">
    <source>
        <dbReference type="ARBA" id="ARBA00023136"/>
    </source>
</evidence>
<dbReference type="InterPro" id="IPR032675">
    <property type="entry name" value="LRR_dom_sf"/>
</dbReference>
<evidence type="ECO:0000313" key="16">
    <source>
        <dbReference type="RefSeq" id="XP_055872655.1"/>
    </source>
</evidence>
<accession>A0A9W2ZC78</accession>
<protein>
    <submittedName>
        <fullName evidence="16">Uncharacterized protein LOC129923881 isoform X1</fullName>
    </submittedName>
</protein>
<dbReference type="RefSeq" id="XP_055872655.1">
    <property type="nucleotide sequence ID" value="XM_056016680.1"/>
</dbReference>
<keyword evidence="13" id="KW-0732">Signal</keyword>
<evidence type="ECO:0000313" key="15">
    <source>
        <dbReference type="Proteomes" id="UP001165740"/>
    </source>
</evidence>
<dbReference type="InterPro" id="IPR017452">
    <property type="entry name" value="GPCR_Rhodpsn_7TM"/>
</dbReference>
<dbReference type="GO" id="GO:0009755">
    <property type="term" value="P:hormone-mediated signaling pathway"/>
    <property type="evidence" value="ECO:0007669"/>
    <property type="project" value="TreeGrafter"/>
</dbReference>
<keyword evidence="5" id="KW-0677">Repeat</keyword>
<feature type="chain" id="PRO_5040732885" evidence="13">
    <location>
        <begin position="20"/>
        <end position="1124"/>
    </location>
</feature>
<reference evidence="16" key="1">
    <citation type="submission" date="2025-08" db="UniProtKB">
        <authorList>
            <consortium name="RefSeq"/>
        </authorList>
    </citation>
    <scope>IDENTIFICATION</scope>
</reference>
<proteinExistence type="predicted"/>
<keyword evidence="7" id="KW-0297">G-protein coupled receptor</keyword>
<evidence type="ECO:0000256" key="4">
    <source>
        <dbReference type="ARBA" id="ARBA00022692"/>
    </source>
</evidence>
<feature type="transmembrane region" description="Helical" evidence="12">
    <location>
        <begin position="1093"/>
        <end position="1115"/>
    </location>
</feature>
<dbReference type="AlphaFoldDB" id="A0A9W2ZC78"/>
<dbReference type="SUPFAM" id="SSF52075">
    <property type="entry name" value="Outer arm dynein light chain 1"/>
    <property type="match status" value="1"/>
</dbReference>
<name>A0A9W2ZC78_BIOGL</name>
<evidence type="ECO:0000256" key="13">
    <source>
        <dbReference type="SAM" id="SignalP"/>
    </source>
</evidence>
<evidence type="ECO:0000256" key="5">
    <source>
        <dbReference type="ARBA" id="ARBA00022737"/>
    </source>
</evidence>
<keyword evidence="2" id="KW-1003">Cell membrane</keyword>
<keyword evidence="8 12" id="KW-0472">Membrane</keyword>
<evidence type="ECO:0000256" key="12">
    <source>
        <dbReference type="SAM" id="Phobius"/>
    </source>
</evidence>
<organism evidence="15 16">
    <name type="scientific">Biomphalaria glabrata</name>
    <name type="common">Bloodfluke planorb</name>
    <name type="synonym">Freshwater snail</name>
    <dbReference type="NCBI Taxonomy" id="6526"/>
    <lineage>
        <taxon>Eukaryota</taxon>
        <taxon>Metazoa</taxon>
        <taxon>Spiralia</taxon>
        <taxon>Lophotrochozoa</taxon>
        <taxon>Mollusca</taxon>
        <taxon>Gastropoda</taxon>
        <taxon>Heterobranchia</taxon>
        <taxon>Euthyneura</taxon>
        <taxon>Panpulmonata</taxon>
        <taxon>Hygrophila</taxon>
        <taxon>Lymnaeoidea</taxon>
        <taxon>Planorbidae</taxon>
        <taxon>Biomphalaria</taxon>
    </lineage>
</organism>
<dbReference type="PRINTS" id="PR00373">
    <property type="entry name" value="GLYCHORMONER"/>
</dbReference>
<dbReference type="PRINTS" id="PR00237">
    <property type="entry name" value="GPCRRHODOPSN"/>
</dbReference>
<dbReference type="PROSITE" id="PS00237">
    <property type="entry name" value="G_PROTEIN_RECEP_F1_1"/>
    <property type="match status" value="1"/>
</dbReference>
<keyword evidence="15" id="KW-1185">Reference proteome</keyword>
<evidence type="ECO:0000256" key="3">
    <source>
        <dbReference type="ARBA" id="ARBA00022614"/>
    </source>
</evidence>
<dbReference type="Gene3D" id="3.80.10.10">
    <property type="entry name" value="Ribonuclease Inhibitor"/>
    <property type="match status" value="1"/>
</dbReference>
<evidence type="ECO:0000256" key="6">
    <source>
        <dbReference type="ARBA" id="ARBA00022989"/>
    </source>
</evidence>
<keyword evidence="10" id="KW-0675">Receptor</keyword>
<evidence type="ECO:0000256" key="9">
    <source>
        <dbReference type="ARBA" id="ARBA00023157"/>
    </source>
</evidence>
<dbReference type="Proteomes" id="UP001165740">
    <property type="component" value="Chromosome 18"/>
</dbReference>
<dbReference type="InterPro" id="IPR000276">
    <property type="entry name" value="GPCR_Rhodpsn"/>
</dbReference>
<dbReference type="SUPFAM" id="SSF57424">
    <property type="entry name" value="LDL receptor-like module"/>
    <property type="match status" value="1"/>
</dbReference>
<dbReference type="InterPro" id="IPR001611">
    <property type="entry name" value="Leu-rich_rpt"/>
</dbReference>
<dbReference type="GO" id="GO:0005886">
    <property type="term" value="C:plasma membrane"/>
    <property type="evidence" value="ECO:0007669"/>
    <property type="project" value="UniProtKB-SubCell"/>
</dbReference>
<dbReference type="PANTHER" id="PTHR24372">
    <property type="entry name" value="GLYCOPROTEIN HORMONE RECEPTOR"/>
    <property type="match status" value="1"/>
</dbReference>
<keyword evidence="6 12" id="KW-1133">Transmembrane helix</keyword>
<evidence type="ECO:0000259" key="14">
    <source>
        <dbReference type="PROSITE" id="PS50262"/>
    </source>
</evidence>
<dbReference type="Pfam" id="PF00001">
    <property type="entry name" value="7tm_1"/>
    <property type="match status" value="1"/>
</dbReference>
<dbReference type="Pfam" id="PF13855">
    <property type="entry name" value="LRR_8"/>
    <property type="match status" value="1"/>
</dbReference>